<name>A0A3M6UFQ2_POCDA</name>
<proteinExistence type="predicted"/>
<organism evidence="1 2">
    <name type="scientific">Pocillopora damicornis</name>
    <name type="common">Cauliflower coral</name>
    <name type="synonym">Millepora damicornis</name>
    <dbReference type="NCBI Taxonomy" id="46731"/>
    <lineage>
        <taxon>Eukaryota</taxon>
        <taxon>Metazoa</taxon>
        <taxon>Cnidaria</taxon>
        <taxon>Anthozoa</taxon>
        <taxon>Hexacorallia</taxon>
        <taxon>Scleractinia</taxon>
        <taxon>Astrocoeniina</taxon>
        <taxon>Pocilloporidae</taxon>
        <taxon>Pocillopora</taxon>
    </lineage>
</organism>
<reference evidence="1 2" key="1">
    <citation type="journal article" date="2018" name="Sci. Rep.">
        <title>Comparative analysis of the Pocillopora damicornis genome highlights role of immune system in coral evolution.</title>
        <authorList>
            <person name="Cunning R."/>
            <person name="Bay R.A."/>
            <person name="Gillette P."/>
            <person name="Baker A.C."/>
            <person name="Traylor-Knowles N."/>
        </authorList>
    </citation>
    <scope>NUCLEOTIDE SEQUENCE [LARGE SCALE GENOMIC DNA]</scope>
    <source>
        <strain evidence="1">RSMAS</strain>
        <tissue evidence="1">Whole animal</tissue>
    </source>
</reference>
<comment type="caution">
    <text evidence="1">The sequence shown here is derived from an EMBL/GenBank/DDBJ whole genome shotgun (WGS) entry which is preliminary data.</text>
</comment>
<dbReference type="Proteomes" id="UP000275408">
    <property type="component" value="Unassembled WGS sequence"/>
</dbReference>
<dbReference type="EMBL" id="RCHS01001671">
    <property type="protein sequence ID" value="RMX52228.1"/>
    <property type="molecule type" value="Genomic_DNA"/>
</dbReference>
<protein>
    <submittedName>
        <fullName evidence="1">Uncharacterized protein</fullName>
    </submittedName>
</protein>
<sequence length="99" mass="11712">MQSQSHEFSYFLTGEKDSESLAEDYFSPRPVEEEDYQLDERLTPMLTLTFRSMMHLSDRKCVHFRLKDVDVYLEITEIYAALLLKIEGIVDCRNNNINK</sequence>
<dbReference type="AlphaFoldDB" id="A0A3M6UFQ2"/>
<gene>
    <name evidence="1" type="ORF">pdam_00007973</name>
</gene>
<evidence type="ECO:0000313" key="2">
    <source>
        <dbReference type="Proteomes" id="UP000275408"/>
    </source>
</evidence>
<accession>A0A3M6UFQ2</accession>
<keyword evidence="2" id="KW-1185">Reference proteome</keyword>
<evidence type="ECO:0000313" key="1">
    <source>
        <dbReference type="EMBL" id="RMX52228.1"/>
    </source>
</evidence>